<evidence type="ECO:0000256" key="2">
    <source>
        <dbReference type="PROSITE-ProRule" id="PRU00169"/>
    </source>
</evidence>
<keyword evidence="1" id="KW-0902">Two-component regulatory system</keyword>
<feature type="chain" id="PRO_5033008065" description="Response regulatory domain-containing protein" evidence="3">
    <location>
        <begin position="25"/>
        <end position="203"/>
    </location>
</feature>
<gene>
    <name evidence="5" type="ORF">IFM89_028693</name>
</gene>
<evidence type="ECO:0000313" key="5">
    <source>
        <dbReference type="EMBL" id="KAF9611269.1"/>
    </source>
</evidence>
<dbReference type="Proteomes" id="UP000631114">
    <property type="component" value="Unassembled WGS sequence"/>
</dbReference>
<dbReference type="Pfam" id="PF00072">
    <property type="entry name" value="Response_reg"/>
    <property type="match status" value="1"/>
</dbReference>
<comment type="caution">
    <text evidence="5">The sequence shown here is derived from an EMBL/GenBank/DDBJ whole genome shotgun (WGS) entry which is preliminary data.</text>
</comment>
<dbReference type="GO" id="GO:0009736">
    <property type="term" value="P:cytokinin-activated signaling pathway"/>
    <property type="evidence" value="ECO:0007669"/>
    <property type="project" value="InterPro"/>
</dbReference>
<dbReference type="EMBL" id="JADFTS010000004">
    <property type="protein sequence ID" value="KAF9611269.1"/>
    <property type="molecule type" value="Genomic_DNA"/>
</dbReference>
<evidence type="ECO:0000256" key="3">
    <source>
        <dbReference type="SAM" id="SignalP"/>
    </source>
</evidence>
<name>A0A835I6E1_9MAGN</name>
<keyword evidence="3" id="KW-0732">Signal</keyword>
<dbReference type="SUPFAM" id="SSF52172">
    <property type="entry name" value="CheY-like"/>
    <property type="match status" value="1"/>
</dbReference>
<dbReference type="Gene3D" id="3.40.50.2300">
    <property type="match status" value="1"/>
</dbReference>
<dbReference type="OrthoDB" id="60033at2759"/>
<evidence type="ECO:0000313" key="6">
    <source>
        <dbReference type="Proteomes" id="UP000631114"/>
    </source>
</evidence>
<reference evidence="5 6" key="1">
    <citation type="submission" date="2020-10" db="EMBL/GenBank/DDBJ databases">
        <title>The Coptis chinensis genome and diversification of protoberbering-type alkaloids.</title>
        <authorList>
            <person name="Wang B."/>
            <person name="Shu S."/>
            <person name="Song C."/>
            <person name="Liu Y."/>
        </authorList>
    </citation>
    <scope>NUCLEOTIDE SEQUENCE [LARGE SCALE GENOMIC DNA]</scope>
    <source>
        <strain evidence="5">HL-2020</strain>
        <tissue evidence="5">Leaf</tissue>
    </source>
</reference>
<dbReference type="InterPro" id="IPR045279">
    <property type="entry name" value="ARR-like"/>
</dbReference>
<dbReference type="PANTHER" id="PTHR43874:SF123">
    <property type="entry name" value="TWO-COMPONENT RESPONSE REGULATOR ARR14"/>
    <property type="match status" value="1"/>
</dbReference>
<dbReference type="GO" id="GO:0000160">
    <property type="term" value="P:phosphorelay signal transduction system"/>
    <property type="evidence" value="ECO:0007669"/>
    <property type="project" value="UniProtKB-KW"/>
</dbReference>
<dbReference type="PROSITE" id="PS50110">
    <property type="entry name" value="RESPONSE_REGULATORY"/>
    <property type="match status" value="1"/>
</dbReference>
<feature type="signal peptide" evidence="3">
    <location>
        <begin position="1"/>
        <end position="24"/>
    </location>
</feature>
<evidence type="ECO:0000259" key="4">
    <source>
        <dbReference type="PROSITE" id="PS50110"/>
    </source>
</evidence>
<dbReference type="InterPro" id="IPR001789">
    <property type="entry name" value="Sig_transdc_resp-reg_receiver"/>
</dbReference>
<protein>
    <recommendedName>
        <fullName evidence="4">Response regulatory domain-containing protein</fullName>
    </recommendedName>
</protein>
<dbReference type="InterPro" id="IPR011006">
    <property type="entry name" value="CheY-like_superfamily"/>
</dbReference>
<evidence type="ECO:0000256" key="1">
    <source>
        <dbReference type="ARBA" id="ARBA00023012"/>
    </source>
</evidence>
<dbReference type="PANTHER" id="PTHR43874">
    <property type="entry name" value="TWO-COMPONENT RESPONSE REGULATOR"/>
    <property type="match status" value="1"/>
</dbReference>
<organism evidence="5 6">
    <name type="scientific">Coptis chinensis</name>
    <dbReference type="NCBI Taxonomy" id="261450"/>
    <lineage>
        <taxon>Eukaryota</taxon>
        <taxon>Viridiplantae</taxon>
        <taxon>Streptophyta</taxon>
        <taxon>Embryophyta</taxon>
        <taxon>Tracheophyta</taxon>
        <taxon>Spermatophyta</taxon>
        <taxon>Magnoliopsida</taxon>
        <taxon>Ranunculales</taxon>
        <taxon>Ranunculaceae</taxon>
        <taxon>Coptidoideae</taxon>
        <taxon>Coptis</taxon>
    </lineage>
</organism>
<sequence length="203" mass="23948">MFLTFFKTLLIISWISMLISDVHMPDKDGFKLLEHVGLEMDLPVIMMSADGMTSAVMRGVKHEACDYLIKHVRLEELKNVWQHVIRKRNFFTTLLIISWISMLIGDAHMLDMDGFKLFEHVGLEMDLPVIKKGGVEVEILNNQLAWRKMIDINELVMMLNILHLLMKEPMAAEKFRRRGKILKKKKMKENWKKMTFLRLRNHL</sequence>
<proteinExistence type="predicted"/>
<feature type="domain" description="Response regulatory" evidence="4">
    <location>
        <begin position="1"/>
        <end position="85"/>
    </location>
</feature>
<dbReference type="AlphaFoldDB" id="A0A835I6E1"/>
<keyword evidence="2" id="KW-0597">Phosphoprotein</keyword>
<accession>A0A835I6E1</accession>
<feature type="modified residue" description="4-aspartylphosphate" evidence="2">
    <location>
        <position position="21"/>
    </location>
</feature>
<keyword evidence="6" id="KW-1185">Reference proteome</keyword>